<evidence type="ECO:0000313" key="2">
    <source>
        <dbReference type="Proteomes" id="UP001161247"/>
    </source>
</evidence>
<dbReference type="EMBL" id="OX459124">
    <property type="protein sequence ID" value="CAI9112408.1"/>
    <property type="molecule type" value="Genomic_DNA"/>
</dbReference>
<reference evidence="1" key="1">
    <citation type="submission" date="2023-03" db="EMBL/GenBank/DDBJ databases">
        <authorList>
            <person name="Julca I."/>
        </authorList>
    </citation>
    <scope>NUCLEOTIDE SEQUENCE</scope>
</reference>
<name>A0AAV1E0G7_OLDCO</name>
<proteinExistence type="predicted"/>
<sequence length="113" mass="12951">MAQSIVHFYAITKENGVERILGNESFSPMCANALAGDRLITLYMLDREDEWFFARNNDFMDSDPDLELDSDDCYDVCGHNDDCTEYYLEEDSNFECSSQCSCTDCRAFPDATF</sequence>
<accession>A0AAV1E0G7</accession>
<organism evidence="1 2">
    <name type="scientific">Oldenlandia corymbosa var. corymbosa</name>
    <dbReference type="NCBI Taxonomy" id="529605"/>
    <lineage>
        <taxon>Eukaryota</taxon>
        <taxon>Viridiplantae</taxon>
        <taxon>Streptophyta</taxon>
        <taxon>Embryophyta</taxon>
        <taxon>Tracheophyta</taxon>
        <taxon>Spermatophyta</taxon>
        <taxon>Magnoliopsida</taxon>
        <taxon>eudicotyledons</taxon>
        <taxon>Gunneridae</taxon>
        <taxon>Pentapetalae</taxon>
        <taxon>asterids</taxon>
        <taxon>lamiids</taxon>
        <taxon>Gentianales</taxon>
        <taxon>Rubiaceae</taxon>
        <taxon>Rubioideae</taxon>
        <taxon>Spermacoceae</taxon>
        <taxon>Hedyotis-Oldenlandia complex</taxon>
        <taxon>Oldenlandia</taxon>
    </lineage>
</organism>
<keyword evidence="2" id="KW-1185">Reference proteome</keyword>
<evidence type="ECO:0000313" key="1">
    <source>
        <dbReference type="EMBL" id="CAI9112408.1"/>
    </source>
</evidence>
<dbReference type="AlphaFoldDB" id="A0AAV1E0G7"/>
<dbReference type="Proteomes" id="UP001161247">
    <property type="component" value="Chromosome 7"/>
</dbReference>
<gene>
    <name evidence="1" type="ORF">OLC1_LOCUS19617</name>
</gene>
<protein>
    <submittedName>
        <fullName evidence="1">OLC1v1012856C1</fullName>
    </submittedName>
</protein>